<accession>A0A6M0MAM4</accession>
<dbReference type="AlphaFoldDB" id="A0A6M0MAM4"/>
<dbReference type="RefSeq" id="WP_163656784.1">
    <property type="nucleotide sequence ID" value="NZ_RIGE01000028.1"/>
</dbReference>
<evidence type="ECO:0000313" key="3">
    <source>
        <dbReference type="Proteomes" id="UP000477402"/>
    </source>
</evidence>
<sequence length="528" mass="62050">MTDKLKNTRILVHTAIFPWNNYTDKEVIDMDWLSGNSGNQLFRWAMLNLFKKNSHKNFVTTWDFTHNLELQKLNYDYFILPMSNTLREGSENELKYLTDILNKTDAKVLVAGLGGMFSRDGFYKFSNEKFIKKFIETVMEKTNVIGLRDNYSYKYLTEYLGYPEEKFSIIGCPSVTYNGYSRERPAYYKIHTDRYNLIDQEFKIAVNYIAGEYDYHWASFIDKVLFENQKADIFLQDIDEARLVEYGHSLVDERRHDLLVGDNQHFAYVEGRAKFIADPNRWISELKDYKFSLGTRIHGAIAAALAGLPVMIIATDSNTAGLAEYHHLPYIWDYELTEKTSVEELYYRACFEMQAYYDFFDESYDKYINFIAQNEIDLDILNKSLIPKRLFNYNNSVVGNLISSWDVYLDELSPYFELQAGESIEFKKNKKARKGSKNFWTWQNFRTKSLLQLNHKYRVTVLWEGKNKEFMLTAQDGSEVVKISDEIKENGQEVVFELEIKNDDIDHIGFSENFKTGRVHHIGIEEID</sequence>
<comment type="caution">
    <text evidence="2">The sequence shown here is derived from an EMBL/GenBank/DDBJ whole genome shotgun (WGS) entry which is preliminary data.</text>
</comment>
<gene>
    <name evidence="2" type="ORF">GTP08_11775</name>
</gene>
<protein>
    <recommendedName>
        <fullName evidence="1">Polysaccharide pyruvyl transferase domain-containing protein</fullName>
    </recommendedName>
</protein>
<dbReference type="EMBL" id="WWDJ01000135">
    <property type="protein sequence ID" value="NEX56312.1"/>
    <property type="molecule type" value="Genomic_DNA"/>
</dbReference>
<reference evidence="2 3" key="1">
    <citation type="submission" date="2019-12" db="EMBL/GenBank/DDBJ databases">
        <title>Draft Genome Sequences of L. lactis strains MS22333, MS22334, MS22336, and MS22337, Isolated from Spontaneous Fermented Camel Milk in Ethiopia.</title>
        <authorList>
            <person name="Bragason E."/>
            <person name="Hansen E.B."/>
            <person name="Guya M.E."/>
            <person name="Berhe T."/>
        </authorList>
    </citation>
    <scope>NUCLEOTIDE SEQUENCE [LARGE SCALE GENOMIC DNA]</scope>
    <source>
        <strain evidence="2 3">MS22336</strain>
    </source>
</reference>
<dbReference type="InterPro" id="IPR007345">
    <property type="entry name" value="Polysacch_pyruvyl_Trfase"/>
</dbReference>
<evidence type="ECO:0000313" key="2">
    <source>
        <dbReference type="EMBL" id="NEX56312.1"/>
    </source>
</evidence>
<organism evidence="2 3">
    <name type="scientific">Lactococcus lactis</name>
    <dbReference type="NCBI Taxonomy" id="1358"/>
    <lineage>
        <taxon>Bacteria</taxon>
        <taxon>Bacillati</taxon>
        <taxon>Bacillota</taxon>
        <taxon>Bacilli</taxon>
        <taxon>Lactobacillales</taxon>
        <taxon>Streptococcaceae</taxon>
        <taxon>Lactococcus</taxon>
    </lineage>
</organism>
<name>A0A6M0MAM4_9LACT</name>
<dbReference type="Proteomes" id="UP000477402">
    <property type="component" value="Unassembled WGS sequence"/>
</dbReference>
<dbReference type="Pfam" id="PF04230">
    <property type="entry name" value="PS_pyruv_trans"/>
    <property type="match status" value="1"/>
</dbReference>
<feature type="domain" description="Polysaccharide pyruvyl transferase" evidence="1">
    <location>
        <begin position="36"/>
        <end position="317"/>
    </location>
</feature>
<evidence type="ECO:0000259" key="1">
    <source>
        <dbReference type="Pfam" id="PF04230"/>
    </source>
</evidence>
<proteinExistence type="predicted"/>